<dbReference type="InterPro" id="IPR036388">
    <property type="entry name" value="WH-like_DNA-bd_sf"/>
</dbReference>
<evidence type="ECO:0000256" key="2">
    <source>
        <dbReference type="ARBA" id="ARBA00007957"/>
    </source>
</evidence>
<reference evidence="13" key="1">
    <citation type="submission" date="2020-12" db="EMBL/GenBank/DDBJ databases">
        <title>Leucobacter sp. CAS2, isolated from Chromium sludge.</title>
        <authorList>
            <person name="Xu Z."/>
        </authorList>
    </citation>
    <scope>NUCLEOTIDE SEQUENCE</scope>
    <source>
        <strain evidence="13">CSA2</strain>
    </source>
</reference>
<keyword evidence="9" id="KW-0238">DNA-binding</keyword>
<dbReference type="SUPFAM" id="SSF46785">
    <property type="entry name" value="Winged helix' DNA-binding domain"/>
    <property type="match status" value="1"/>
</dbReference>
<keyword evidence="14" id="KW-1185">Reference proteome</keyword>
<comment type="cofactor">
    <cofactor evidence="11">
        <name>Zn(2+)</name>
        <dbReference type="ChEBI" id="CHEBI:29105"/>
    </cofactor>
    <text evidence="11">Binds 1 zinc ion per subunit.</text>
</comment>
<gene>
    <name evidence="13" type="ORF">JD292_07595</name>
</gene>
<dbReference type="AlphaFoldDB" id="A0A934UYC2"/>
<evidence type="ECO:0000313" key="14">
    <source>
        <dbReference type="Proteomes" id="UP000618733"/>
    </source>
</evidence>
<evidence type="ECO:0000256" key="10">
    <source>
        <dbReference type="ARBA" id="ARBA00023163"/>
    </source>
</evidence>
<evidence type="ECO:0000256" key="4">
    <source>
        <dbReference type="ARBA" id="ARBA00022490"/>
    </source>
</evidence>
<dbReference type="PANTHER" id="PTHR33202">
    <property type="entry name" value="ZINC UPTAKE REGULATION PROTEIN"/>
    <property type="match status" value="1"/>
</dbReference>
<keyword evidence="8" id="KW-0805">Transcription regulation</keyword>
<evidence type="ECO:0000256" key="9">
    <source>
        <dbReference type="ARBA" id="ARBA00023125"/>
    </source>
</evidence>
<name>A0A934UYC2_9MICO</name>
<comment type="subunit">
    <text evidence="3">Homodimer.</text>
</comment>
<feature type="binding site" evidence="12">
    <location>
        <position position="78"/>
    </location>
    <ligand>
        <name>Fe cation</name>
        <dbReference type="ChEBI" id="CHEBI:24875"/>
    </ligand>
</feature>
<keyword evidence="4" id="KW-0963">Cytoplasm</keyword>
<comment type="cofactor">
    <cofactor evidence="12">
        <name>Mn(2+)</name>
        <dbReference type="ChEBI" id="CHEBI:29035"/>
    </cofactor>
    <cofactor evidence="12">
        <name>Fe(2+)</name>
        <dbReference type="ChEBI" id="CHEBI:29033"/>
    </cofactor>
    <text evidence="12">Binds 1 Mn(2+) or Fe(2+) ion per subunit.</text>
</comment>
<evidence type="ECO:0000256" key="6">
    <source>
        <dbReference type="ARBA" id="ARBA00022723"/>
    </source>
</evidence>
<dbReference type="GO" id="GO:0003700">
    <property type="term" value="F:DNA-binding transcription factor activity"/>
    <property type="evidence" value="ECO:0007669"/>
    <property type="project" value="InterPro"/>
</dbReference>
<dbReference type="CDD" id="cd07153">
    <property type="entry name" value="Fur_like"/>
    <property type="match status" value="1"/>
</dbReference>
<dbReference type="EMBL" id="JAEHOI010000006">
    <property type="protein sequence ID" value="MBK0421937.1"/>
    <property type="molecule type" value="Genomic_DNA"/>
</dbReference>
<evidence type="ECO:0000256" key="8">
    <source>
        <dbReference type="ARBA" id="ARBA00023015"/>
    </source>
</evidence>
<dbReference type="GO" id="GO:0045892">
    <property type="term" value="P:negative regulation of DNA-templated transcription"/>
    <property type="evidence" value="ECO:0007669"/>
    <property type="project" value="TreeGrafter"/>
</dbReference>
<feature type="binding site" evidence="12">
    <location>
        <position position="99"/>
    </location>
    <ligand>
        <name>Fe cation</name>
        <dbReference type="ChEBI" id="CHEBI:24875"/>
    </ligand>
</feature>
<comment type="subcellular location">
    <subcellularLocation>
        <location evidence="1">Cytoplasm</location>
    </subcellularLocation>
</comment>
<evidence type="ECO:0000256" key="12">
    <source>
        <dbReference type="PIRSR" id="PIRSR602481-2"/>
    </source>
</evidence>
<dbReference type="Gene3D" id="3.30.1490.190">
    <property type="match status" value="1"/>
</dbReference>
<feature type="binding site" evidence="12">
    <location>
        <position position="116"/>
    </location>
    <ligand>
        <name>Fe cation</name>
        <dbReference type="ChEBI" id="CHEBI:24875"/>
    </ligand>
</feature>
<dbReference type="InterPro" id="IPR043135">
    <property type="entry name" value="Fur_C"/>
</dbReference>
<proteinExistence type="inferred from homology"/>
<keyword evidence="7 11" id="KW-0862">Zinc</keyword>
<dbReference type="GO" id="GO:0008270">
    <property type="term" value="F:zinc ion binding"/>
    <property type="evidence" value="ECO:0007669"/>
    <property type="project" value="TreeGrafter"/>
</dbReference>
<keyword evidence="6 11" id="KW-0479">Metal-binding</keyword>
<evidence type="ECO:0000256" key="7">
    <source>
        <dbReference type="ARBA" id="ARBA00022833"/>
    </source>
</evidence>
<comment type="caution">
    <text evidence="13">The sequence shown here is derived from an EMBL/GenBank/DDBJ whole genome shotgun (WGS) entry which is preliminary data.</text>
</comment>
<comment type="similarity">
    <text evidence="2">Belongs to the Fur family.</text>
</comment>
<dbReference type="InterPro" id="IPR036390">
    <property type="entry name" value="WH_DNA-bd_sf"/>
</dbReference>
<feature type="binding site" evidence="11">
    <location>
        <position position="127"/>
    </location>
    <ligand>
        <name>Zn(2+)</name>
        <dbReference type="ChEBI" id="CHEBI:29105"/>
    </ligand>
</feature>
<accession>A0A934UYC2</accession>
<keyword evidence="5" id="KW-0678">Repressor</keyword>
<dbReference type="Gene3D" id="1.10.10.10">
    <property type="entry name" value="Winged helix-like DNA-binding domain superfamily/Winged helix DNA-binding domain"/>
    <property type="match status" value="1"/>
</dbReference>
<dbReference type="RefSeq" id="WP_200132138.1">
    <property type="nucleotide sequence ID" value="NZ_JAEHOI010000006.1"/>
</dbReference>
<evidence type="ECO:0000256" key="5">
    <source>
        <dbReference type="ARBA" id="ARBA00022491"/>
    </source>
</evidence>
<sequence length="136" mass="14758">MQPKRNTWQREAVRASLAQARGFVSAQQLHQALRDGGSTIGLATVYRTLASLVETDEADTLQSPEGESLYRSCATKGHHHHLICRGCGDTVELSANLVEEWSQRVGAEHGFTEIDHVVDLFGLCARCRAKGDGAAA</sequence>
<dbReference type="GO" id="GO:1900376">
    <property type="term" value="P:regulation of secondary metabolite biosynthetic process"/>
    <property type="evidence" value="ECO:0007669"/>
    <property type="project" value="TreeGrafter"/>
</dbReference>
<dbReference type="Proteomes" id="UP000618733">
    <property type="component" value="Unassembled WGS sequence"/>
</dbReference>
<evidence type="ECO:0000256" key="1">
    <source>
        <dbReference type="ARBA" id="ARBA00004496"/>
    </source>
</evidence>
<protein>
    <submittedName>
        <fullName evidence="13">Transcriptional repressor</fullName>
    </submittedName>
</protein>
<dbReference type="GO" id="GO:0000976">
    <property type="term" value="F:transcription cis-regulatory region binding"/>
    <property type="evidence" value="ECO:0007669"/>
    <property type="project" value="TreeGrafter"/>
</dbReference>
<keyword evidence="12" id="KW-0408">Iron</keyword>
<dbReference type="Pfam" id="PF01475">
    <property type="entry name" value="FUR"/>
    <property type="match status" value="1"/>
</dbReference>
<evidence type="ECO:0000256" key="11">
    <source>
        <dbReference type="PIRSR" id="PIRSR602481-1"/>
    </source>
</evidence>
<dbReference type="GO" id="GO:0005829">
    <property type="term" value="C:cytosol"/>
    <property type="evidence" value="ECO:0007669"/>
    <property type="project" value="TreeGrafter"/>
</dbReference>
<organism evidence="13 14">
    <name type="scientific">Leucobacter edaphi</name>
    <dbReference type="NCBI Taxonomy" id="2796472"/>
    <lineage>
        <taxon>Bacteria</taxon>
        <taxon>Bacillati</taxon>
        <taxon>Actinomycetota</taxon>
        <taxon>Actinomycetes</taxon>
        <taxon>Micrococcales</taxon>
        <taxon>Microbacteriaceae</taxon>
        <taxon>Leucobacter</taxon>
    </lineage>
</organism>
<dbReference type="InterPro" id="IPR002481">
    <property type="entry name" value="FUR"/>
</dbReference>
<evidence type="ECO:0000256" key="3">
    <source>
        <dbReference type="ARBA" id="ARBA00011738"/>
    </source>
</evidence>
<dbReference type="PANTHER" id="PTHR33202:SF2">
    <property type="entry name" value="FERRIC UPTAKE REGULATION PROTEIN"/>
    <property type="match status" value="1"/>
</dbReference>
<feature type="binding site" evidence="11">
    <location>
        <position position="87"/>
    </location>
    <ligand>
        <name>Zn(2+)</name>
        <dbReference type="ChEBI" id="CHEBI:29105"/>
    </ligand>
</feature>
<evidence type="ECO:0000313" key="13">
    <source>
        <dbReference type="EMBL" id="MBK0421937.1"/>
    </source>
</evidence>
<keyword evidence="10" id="KW-0804">Transcription</keyword>
<feature type="binding site" evidence="11">
    <location>
        <position position="124"/>
    </location>
    <ligand>
        <name>Zn(2+)</name>
        <dbReference type="ChEBI" id="CHEBI:29105"/>
    </ligand>
</feature>
<feature type="binding site" evidence="11">
    <location>
        <position position="84"/>
    </location>
    <ligand>
        <name>Zn(2+)</name>
        <dbReference type="ChEBI" id="CHEBI:29105"/>
    </ligand>
</feature>